<feature type="transmembrane region" description="Helical" evidence="2">
    <location>
        <begin position="385"/>
        <end position="402"/>
    </location>
</feature>
<evidence type="ECO:0000256" key="2">
    <source>
        <dbReference type="SAM" id="Phobius"/>
    </source>
</evidence>
<feature type="transmembrane region" description="Helical" evidence="2">
    <location>
        <begin position="356"/>
        <end position="378"/>
    </location>
</feature>
<protein>
    <submittedName>
        <fullName evidence="3">Cell envelope integrity protein CreD</fullName>
    </submittedName>
</protein>
<keyword evidence="4" id="KW-1185">Reference proteome</keyword>
<reference evidence="3 4" key="1">
    <citation type="submission" date="2020-02" db="EMBL/GenBank/DDBJ databases">
        <title>Pseudoroseicyclus tamarix, sp. nov., isolated from offshore sediment of a Tamarix chinensis forest.</title>
        <authorList>
            <person name="Gai Y."/>
        </authorList>
    </citation>
    <scope>NUCLEOTIDE SEQUENCE [LARGE SCALE GENOMIC DNA]</scope>
    <source>
        <strain evidence="3 4">CLL3-39</strain>
    </source>
</reference>
<gene>
    <name evidence="3" type="ORF">GZA08_03155</name>
</gene>
<dbReference type="PIRSF" id="PIRSF004548">
    <property type="entry name" value="CreD"/>
    <property type="match status" value="1"/>
</dbReference>
<dbReference type="NCBIfam" id="NF008712">
    <property type="entry name" value="PRK11715.1-1"/>
    <property type="match status" value="1"/>
</dbReference>
<dbReference type="PANTHER" id="PTHR30092:SF0">
    <property type="entry name" value="INNER MEMBRANE PROTEIN CRED"/>
    <property type="match status" value="1"/>
</dbReference>
<keyword evidence="2" id="KW-0812">Transmembrane</keyword>
<dbReference type="Proteomes" id="UP000474757">
    <property type="component" value="Unassembled WGS sequence"/>
</dbReference>
<feature type="region of interest" description="Disordered" evidence="1">
    <location>
        <begin position="445"/>
        <end position="468"/>
    </location>
</feature>
<name>A0A6B2JTP9_9RHOB</name>
<feature type="transmembrane region" description="Helical" evidence="2">
    <location>
        <begin position="7"/>
        <end position="30"/>
    </location>
</feature>
<sequence>MLRSAGWRFFIVGLLALFMFIPLFLVGAVIDDRASYSRQAIDEVGAEWGGEQVLAGPQLVIPVEGVTTRPVDPAASPSTSGVPTAERLVTQRERVQSIHVFPDRFEMQIDTRSEERQRGIFTVPVYSASAVGSASFDLSGVEALLGEMETILWDEAELRVGFSSNRALRGETAITAGGEPLVLEPWTGNGIVARVGDPRQLGEIGMEMGFNGAGALFVAPVGLTSHLRITSDWPHPSFQGAFLPDAQEVSEEGFTAEWTIPHLARPLPHASREDWLGTARAEAMGLRFFQPNDFYQKAYRAARYGILFIALTFLTVLLVEGRSGKPTHPVQYILIGLAQSIFVLLMVAYAEQIGYGPAYLLSSVATIGLLTFFGFAGLKLGRRTWVLTAMLVVLYALLYLILASADYALIAGSTLAFAALAGTMAATRNEEWYGPEGTARRGWFRVGAPPPASLPAEAPPAPPPAPHT</sequence>
<feature type="transmembrane region" description="Helical" evidence="2">
    <location>
        <begin position="408"/>
        <end position="426"/>
    </location>
</feature>
<keyword evidence="2" id="KW-0472">Membrane</keyword>
<keyword evidence="2" id="KW-1133">Transmembrane helix</keyword>
<evidence type="ECO:0000313" key="4">
    <source>
        <dbReference type="Proteomes" id="UP000474757"/>
    </source>
</evidence>
<feature type="transmembrane region" description="Helical" evidence="2">
    <location>
        <begin position="331"/>
        <end position="350"/>
    </location>
</feature>
<evidence type="ECO:0000256" key="1">
    <source>
        <dbReference type="SAM" id="MobiDB-lite"/>
    </source>
</evidence>
<comment type="caution">
    <text evidence="3">The sequence shown here is derived from an EMBL/GenBank/DDBJ whole genome shotgun (WGS) entry which is preliminary data.</text>
</comment>
<feature type="compositionally biased region" description="Pro residues" evidence="1">
    <location>
        <begin position="448"/>
        <end position="468"/>
    </location>
</feature>
<organism evidence="3 4">
    <name type="scientific">Pseudoroseicyclus tamaricis</name>
    <dbReference type="NCBI Taxonomy" id="2705421"/>
    <lineage>
        <taxon>Bacteria</taxon>
        <taxon>Pseudomonadati</taxon>
        <taxon>Pseudomonadota</taxon>
        <taxon>Alphaproteobacteria</taxon>
        <taxon>Rhodobacterales</taxon>
        <taxon>Paracoccaceae</taxon>
        <taxon>Pseudoroseicyclus</taxon>
    </lineage>
</organism>
<accession>A0A6B2JTP9</accession>
<evidence type="ECO:0000313" key="3">
    <source>
        <dbReference type="EMBL" id="NDU99968.1"/>
    </source>
</evidence>
<dbReference type="Pfam" id="PF06123">
    <property type="entry name" value="CreD"/>
    <property type="match status" value="1"/>
</dbReference>
<proteinExistence type="predicted"/>
<dbReference type="AlphaFoldDB" id="A0A6B2JTP9"/>
<dbReference type="InterPro" id="IPR010364">
    <property type="entry name" value="Uncharacterised_IM_CreD"/>
</dbReference>
<dbReference type="GO" id="GO:0005886">
    <property type="term" value="C:plasma membrane"/>
    <property type="evidence" value="ECO:0007669"/>
    <property type="project" value="TreeGrafter"/>
</dbReference>
<feature type="transmembrane region" description="Helical" evidence="2">
    <location>
        <begin position="301"/>
        <end position="319"/>
    </location>
</feature>
<dbReference type="RefSeq" id="WP_163889883.1">
    <property type="nucleotide sequence ID" value="NZ_JAAFYS010000001.1"/>
</dbReference>
<dbReference type="PANTHER" id="PTHR30092">
    <property type="entry name" value="INNER MEMBRANE PROTEIN CRED"/>
    <property type="match status" value="1"/>
</dbReference>
<dbReference type="EMBL" id="JAAGAB010000001">
    <property type="protein sequence ID" value="NDU99968.1"/>
    <property type="molecule type" value="Genomic_DNA"/>
</dbReference>